<keyword evidence="3" id="KW-0238">DNA-binding</keyword>
<dbReference type="InterPro" id="IPR050313">
    <property type="entry name" value="Carb_Metab_HTH_regulators"/>
</dbReference>
<name>A0A327YNC6_9RHOB</name>
<comment type="caution">
    <text evidence="6">The sequence shown here is derived from an EMBL/GenBank/DDBJ whole genome shotgun (WGS) entry which is preliminary data.</text>
</comment>
<dbReference type="InterPro" id="IPR018356">
    <property type="entry name" value="Tscrpt_reg_HTH_DeoR_CS"/>
</dbReference>
<organism evidence="6 7">
    <name type="scientific">Salipiger aestuarii</name>
    <dbReference type="NCBI Taxonomy" id="568098"/>
    <lineage>
        <taxon>Bacteria</taxon>
        <taxon>Pseudomonadati</taxon>
        <taxon>Pseudomonadota</taxon>
        <taxon>Alphaproteobacteria</taxon>
        <taxon>Rhodobacterales</taxon>
        <taxon>Roseobacteraceae</taxon>
        <taxon>Salipiger</taxon>
    </lineage>
</organism>
<gene>
    <name evidence="6" type="ORF">ATI53_1008101</name>
</gene>
<dbReference type="SUPFAM" id="SSF46785">
    <property type="entry name" value="Winged helix' DNA-binding domain"/>
    <property type="match status" value="1"/>
</dbReference>
<dbReference type="InterPro" id="IPR014036">
    <property type="entry name" value="DeoR-like_C"/>
</dbReference>
<dbReference type="SUPFAM" id="SSF100950">
    <property type="entry name" value="NagB/RpiA/CoA transferase-like"/>
    <property type="match status" value="1"/>
</dbReference>
<keyword evidence="1" id="KW-0678">Repressor</keyword>
<evidence type="ECO:0000259" key="5">
    <source>
        <dbReference type="PROSITE" id="PS51000"/>
    </source>
</evidence>
<dbReference type="PROSITE" id="PS51000">
    <property type="entry name" value="HTH_DEOR_2"/>
    <property type="match status" value="1"/>
</dbReference>
<dbReference type="InterPro" id="IPR036390">
    <property type="entry name" value="WH_DNA-bd_sf"/>
</dbReference>
<dbReference type="GO" id="GO:0003700">
    <property type="term" value="F:DNA-binding transcription factor activity"/>
    <property type="evidence" value="ECO:0007669"/>
    <property type="project" value="InterPro"/>
</dbReference>
<keyword evidence="4" id="KW-0804">Transcription</keyword>
<evidence type="ECO:0000256" key="1">
    <source>
        <dbReference type="ARBA" id="ARBA00022491"/>
    </source>
</evidence>
<proteinExistence type="predicted"/>
<dbReference type="InterPro" id="IPR037171">
    <property type="entry name" value="NagB/RpiA_transferase-like"/>
</dbReference>
<sequence>MPSTRPRRPRADRQDRILAELRAQPSLRASQLARMLGVSHETIRRDLIDLDRRGLLRRTYGGAERPLRFEAPIAERRTMHVGARERIGARAATLLAPGHVVMLGSGATCWHAARQIAAACPQITAITNDHAVAEALCGGASSQIIALGGRLHPGERYVWGPQAIEELTRYRANWAILGASGIDALGAHDIDDHAAGICRRMIRQARRVAILADHSKFDQPALARIADWADVDLLITDTAPEGPLALTLAASRVGVIQSRAA</sequence>
<dbReference type="Proteomes" id="UP000249165">
    <property type="component" value="Unassembled WGS sequence"/>
</dbReference>
<dbReference type="PROSITE" id="PS00894">
    <property type="entry name" value="HTH_DEOR_1"/>
    <property type="match status" value="1"/>
</dbReference>
<dbReference type="RefSeq" id="WP_009504123.1">
    <property type="nucleotide sequence ID" value="NZ_LIGK01000008.1"/>
</dbReference>
<dbReference type="InterPro" id="IPR036388">
    <property type="entry name" value="WH-like_DNA-bd_sf"/>
</dbReference>
<dbReference type="AlphaFoldDB" id="A0A327YNC6"/>
<dbReference type="SMART" id="SM00420">
    <property type="entry name" value="HTH_DEOR"/>
    <property type="match status" value="1"/>
</dbReference>
<evidence type="ECO:0000256" key="2">
    <source>
        <dbReference type="ARBA" id="ARBA00023015"/>
    </source>
</evidence>
<evidence type="ECO:0000313" key="7">
    <source>
        <dbReference type="Proteomes" id="UP000249165"/>
    </source>
</evidence>
<dbReference type="PRINTS" id="PR00037">
    <property type="entry name" value="HTHLACR"/>
</dbReference>
<reference evidence="6 7" key="1">
    <citation type="submission" date="2018-06" db="EMBL/GenBank/DDBJ databases">
        <title>Genomic Encyclopedia of Archaeal and Bacterial Type Strains, Phase II (KMG-II): from individual species to whole genera.</title>
        <authorList>
            <person name="Goeker M."/>
        </authorList>
    </citation>
    <scope>NUCLEOTIDE SEQUENCE [LARGE SCALE GENOMIC DNA]</scope>
    <source>
        <strain evidence="6 7">DSM 22011</strain>
    </source>
</reference>
<dbReference type="GO" id="GO:0003677">
    <property type="term" value="F:DNA binding"/>
    <property type="evidence" value="ECO:0007669"/>
    <property type="project" value="UniProtKB-KW"/>
</dbReference>
<evidence type="ECO:0000256" key="3">
    <source>
        <dbReference type="ARBA" id="ARBA00023125"/>
    </source>
</evidence>
<dbReference type="Pfam" id="PF00455">
    <property type="entry name" value="DeoRC"/>
    <property type="match status" value="1"/>
</dbReference>
<dbReference type="PANTHER" id="PTHR30363:SF4">
    <property type="entry name" value="GLYCEROL-3-PHOSPHATE REGULON REPRESSOR"/>
    <property type="match status" value="1"/>
</dbReference>
<dbReference type="SMART" id="SM01134">
    <property type="entry name" value="DeoRC"/>
    <property type="match status" value="1"/>
</dbReference>
<evidence type="ECO:0000256" key="4">
    <source>
        <dbReference type="ARBA" id="ARBA00023163"/>
    </source>
</evidence>
<feature type="domain" description="HTH deoR-type" evidence="5">
    <location>
        <begin position="10"/>
        <end position="65"/>
    </location>
</feature>
<dbReference type="Gene3D" id="3.40.50.1360">
    <property type="match status" value="1"/>
</dbReference>
<dbReference type="InterPro" id="IPR001034">
    <property type="entry name" value="DeoR_HTH"/>
</dbReference>
<dbReference type="Gene3D" id="1.10.10.10">
    <property type="entry name" value="Winged helix-like DNA-binding domain superfamily/Winged helix DNA-binding domain"/>
    <property type="match status" value="1"/>
</dbReference>
<keyword evidence="2" id="KW-0805">Transcription regulation</keyword>
<dbReference type="Pfam" id="PF08220">
    <property type="entry name" value="HTH_DeoR"/>
    <property type="match status" value="1"/>
</dbReference>
<keyword evidence="7" id="KW-1185">Reference proteome</keyword>
<evidence type="ECO:0000313" key="6">
    <source>
        <dbReference type="EMBL" id="RAK19719.1"/>
    </source>
</evidence>
<protein>
    <submittedName>
        <fullName evidence="6">DeoR family transcriptional regulator</fullName>
    </submittedName>
</protein>
<dbReference type="EMBL" id="QLMG01000008">
    <property type="protein sequence ID" value="RAK19719.1"/>
    <property type="molecule type" value="Genomic_DNA"/>
</dbReference>
<accession>A0A327YNC6</accession>
<dbReference type="PANTHER" id="PTHR30363">
    <property type="entry name" value="HTH-TYPE TRANSCRIPTIONAL REGULATOR SRLR-RELATED"/>
    <property type="match status" value="1"/>
</dbReference>